<feature type="compositionally biased region" description="Basic and acidic residues" evidence="1">
    <location>
        <begin position="64"/>
        <end position="74"/>
    </location>
</feature>
<evidence type="ECO:0000313" key="2">
    <source>
        <dbReference type="EMBL" id="CAE2190704.1"/>
    </source>
</evidence>
<feature type="compositionally biased region" description="Polar residues" evidence="1">
    <location>
        <begin position="37"/>
        <end position="48"/>
    </location>
</feature>
<feature type="region of interest" description="Disordered" evidence="1">
    <location>
        <begin position="317"/>
        <end position="341"/>
    </location>
</feature>
<proteinExistence type="predicted"/>
<sequence>MEAMKASPDSLSLISFYASGQQGGIQDEKTRKETEMRSCSSLAYLSIQSDEESPEEELNWELTIPREVEPESPKGHRRHSKPKRNGNDEGKEEGDVKPKIHVYRSRSEAHLAAMDDPARLSLPQLAEAKHASAFKDAFDDQVATRMAEGRKQKVATRTKIPARTGHKYHANSFINEGVEEFMSICKISYGSAGRDYKNVLMNNRSFRKEAMEGHKLNEDSREADPYLRAFREQELKLEQIRLDVKVKPKVNLPKWSMGREKKQEGFLQNIFSRNKYLSRMRSKMPIREVPQTVWERASGVPGLLAKPISLRKSKLSEEFSAPYDSDSATSEEEEEDQKEEEMYALEIEVNPINGEGMPLLVNSRSDRVLHQPAAAQRNQGRERREIVPKRHAA</sequence>
<feature type="compositionally biased region" description="Basic residues" evidence="1">
    <location>
        <begin position="75"/>
        <end position="84"/>
    </location>
</feature>
<dbReference type="EMBL" id="HBKN01000016">
    <property type="protein sequence ID" value="CAE2190704.1"/>
    <property type="molecule type" value="Transcribed_RNA"/>
</dbReference>
<feature type="region of interest" description="Disordered" evidence="1">
    <location>
        <begin position="16"/>
        <end position="99"/>
    </location>
</feature>
<reference evidence="2" key="1">
    <citation type="submission" date="2021-01" db="EMBL/GenBank/DDBJ databases">
        <authorList>
            <person name="Corre E."/>
            <person name="Pelletier E."/>
            <person name="Niang G."/>
            <person name="Scheremetjew M."/>
            <person name="Finn R."/>
            <person name="Kale V."/>
            <person name="Holt S."/>
            <person name="Cochrane G."/>
            <person name="Meng A."/>
            <person name="Brown T."/>
            <person name="Cohen L."/>
        </authorList>
    </citation>
    <scope>NUCLEOTIDE SEQUENCE</scope>
    <source>
        <strain evidence="2">CCMP 2712</strain>
    </source>
</reference>
<evidence type="ECO:0000256" key="1">
    <source>
        <dbReference type="SAM" id="MobiDB-lite"/>
    </source>
</evidence>
<organism evidence="2">
    <name type="scientific">Guillardia theta</name>
    <name type="common">Cryptophyte</name>
    <name type="synonym">Cryptomonas phi</name>
    <dbReference type="NCBI Taxonomy" id="55529"/>
    <lineage>
        <taxon>Eukaryota</taxon>
        <taxon>Cryptophyceae</taxon>
        <taxon>Pyrenomonadales</taxon>
        <taxon>Geminigeraceae</taxon>
        <taxon>Guillardia</taxon>
    </lineage>
</organism>
<dbReference type="AlphaFoldDB" id="A0A7S4LZ61"/>
<feature type="compositionally biased region" description="Basic and acidic residues" evidence="1">
    <location>
        <begin position="379"/>
        <end position="393"/>
    </location>
</feature>
<protein>
    <submittedName>
        <fullName evidence="2">Uncharacterized protein</fullName>
    </submittedName>
</protein>
<feature type="compositionally biased region" description="Basic and acidic residues" evidence="1">
    <location>
        <begin position="85"/>
        <end position="98"/>
    </location>
</feature>
<feature type="compositionally biased region" description="Acidic residues" evidence="1">
    <location>
        <begin position="49"/>
        <end position="59"/>
    </location>
</feature>
<gene>
    <name evidence="2" type="ORF">GTHE00462_LOCUS15</name>
</gene>
<name>A0A7S4LZ61_GUITH</name>
<accession>A0A7S4LZ61</accession>
<feature type="region of interest" description="Disordered" evidence="1">
    <location>
        <begin position="354"/>
        <end position="393"/>
    </location>
</feature>
<feature type="compositionally biased region" description="Basic and acidic residues" evidence="1">
    <location>
        <begin position="26"/>
        <end position="36"/>
    </location>
</feature>
<feature type="compositionally biased region" description="Acidic residues" evidence="1">
    <location>
        <begin position="329"/>
        <end position="341"/>
    </location>
</feature>